<accession>A0A5A7MNR0</accession>
<dbReference type="SUPFAM" id="SSF55120">
    <property type="entry name" value="Pseudouridine synthase"/>
    <property type="match status" value="1"/>
</dbReference>
<dbReference type="GO" id="GO:0140098">
    <property type="term" value="F:catalytic activity, acting on RNA"/>
    <property type="evidence" value="ECO:0007669"/>
    <property type="project" value="UniProtKB-ARBA"/>
</dbReference>
<feature type="domain" description="Pseudouridine synthase RsuA/RluA-like" evidence="3">
    <location>
        <begin position="15"/>
        <end position="164"/>
    </location>
</feature>
<dbReference type="GO" id="GO:0003723">
    <property type="term" value="F:RNA binding"/>
    <property type="evidence" value="ECO:0007669"/>
    <property type="project" value="InterPro"/>
</dbReference>
<reference evidence="4 5" key="1">
    <citation type="submission" date="2019-09" db="EMBL/GenBank/DDBJ databases">
        <title>NBRP : Genome information of microbial organism related human and environment.</title>
        <authorList>
            <person name="Hattori M."/>
            <person name="Oshima K."/>
            <person name="Inaba H."/>
            <person name="Suda W."/>
            <person name="Sakamoto M."/>
            <person name="Iino T."/>
            <person name="Kitahara M."/>
            <person name="Oshida Y."/>
            <person name="Iida T."/>
            <person name="Kudo T."/>
            <person name="Itoh T."/>
            <person name="Ohkuma M."/>
        </authorList>
    </citation>
    <scope>NUCLEOTIDE SEQUENCE [LARGE SCALE GENOMIC DNA]</scope>
    <source>
        <strain evidence="4 5">Hi-2</strain>
    </source>
</reference>
<keyword evidence="2" id="KW-0413">Isomerase</keyword>
<evidence type="ECO:0000313" key="4">
    <source>
        <dbReference type="EMBL" id="GEQ96783.1"/>
    </source>
</evidence>
<evidence type="ECO:0000256" key="1">
    <source>
        <dbReference type="ARBA" id="ARBA00010876"/>
    </source>
</evidence>
<dbReference type="InterPro" id="IPR020103">
    <property type="entry name" value="PsdUridine_synth_cat_dom_sf"/>
</dbReference>
<evidence type="ECO:0000259" key="3">
    <source>
        <dbReference type="Pfam" id="PF00849"/>
    </source>
</evidence>
<sequence length="227" mass="25467">MLDLAPLVLFHDPLIIVLNKPAGIPVHVGPSGKECLEDYFDQIRFGLPRLPALAHRLDADTSGCLVLGRHPKALRRLGRIFSQGQAQKTYLAITKNRPEQTEGRIDLPLLKVSSKAKGWRMQVDEAGKPSITEYRVLGGQDGRYLLEMSPLTGRTHQIRVHLAALGCPILGEPKYADRDQDESHLHLHSRRIRLPLYANKGEIDVIAPVPKHFEKALNRMALGNFFR</sequence>
<organism evidence="4 5">
    <name type="scientific">Iodidimonas gelatinilytica</name>
    <dbReference type="NCBI Taxonomy" id="1236966"/>
    <lineage>
        <taxon>Bacteria</taxon>
        <taxon>Pseudomonadati</taxon>
        <taxon>Pseudomonadota</taxon>
        <taxon>Alphaproteobacteria</taxon>
        <taxon>Iodidimonadales</taxon>
        <taxon>Iodidimonadaceae</taxon>
        <taxon>Iodidimonas</taxon>
    </lineage>
</organism>
<dbReference type="RefSeq" id="WP_210431157.1">
    <property type="nucleotide sequence ID" value="NZ_BKCL01000001.1"/>
</dbReference>
<dbReference type="PANTHER" id="PTHR21600:SF44">
    <property type="entry name" value="RIBOSOMAL LARGE SUBUNIT PSEUDOURIDINE SYNTHASE D"/>
    <property type="match status" value="1"/>
</dbReference>
<comment type="similarity">
    <text evidence="1">Belongs to the pseudouridine synthase RluA family.</text>
</comment>
<dbReference type="InterPro" id="IPR006145">
    <property type="entry name" value="PsdUridine_synth_RsuA/RluA"/>
</dbReference>
<dbReference type="PROSITE" id="PS01129">
    <property type="entry name" value="PSI_RLU"/>
    <property type="match status" value="1"/>
</dbReference>
<name>A0A5A7MNR0_9PROT</name>
<dbReference type="GO" id="GO:0009982">
    <property type="term" value="F:pseudouridine synthase activity"/>
    <property type="evidence" value="ECO:0007669"/>
    <property type="project" value="InterPro"/>
</dbReference>
<dbReference type="InterPro" id="IPR050188">
    <property type="entry name" value="RluA_PseudoU_synthase"/>
</dbReference>
<dbReference type="Pfam" id="PF00849">
    <property type="entry name" value="PseudoU_synth_2"/>
    <property type="match status" value="1"/>
</dbReference>
<protein>
    <submittedName>
        <fullName evidence="4">RNA pseudouridine synthase</fullName>
    </submittedName>
</protein>
<dbReference type="PANTHER" id="PTHR21600">
    <property type="entry name" value="MITOCHONDRIAL RNA PSEUDOURIDINE SYNTHASE"/>
    <property type="match status" value="1"/>
</dbReference>
<dbReference type="InterPro" id="IPR006224">
    <property type="entry name" value="PsdUridine_synth_RluA-like_CS"/>
</dbReference>
<proteinExistence type="inferred from homology"/>
<dbReference type="AlphaFoldDB" id="A0A5A7MNR0"/>
<dbReference type="Proteomes" id="UP000322084">
    <property type="component" value="Unassembled WGS sequence"/>
</dbReference>
<dbReference type="EMBL" id="BKCL01000001">
    <property type="protein sequence ID" value="GEQ96783.1"/>
    <property type="molecule type" value="Genomic_DNA"/>
</dbReference>
<dbReference type="GO" id="GO:0000455">
    <property type="term" value="P:enzyme-directed rRNA pseudouridine synthesis"/>
    <property type="evidence" value="ECO:0007669"/>
    <property type="project" value="TreeGrafter"/>
</dbReference>
<dbReference type="Gene3D" id="3.30.2350.10">
    <property type="entry name" value="Pseudouridine synthase"/>
    <property type="match status" value="1"/>
</dbReference>
<evidence type="ECO:0000256" key="2">
    <source>
        <dbReference type="ARBA" id="ARBA00023235"/>
    </source>
</evidence>
<dbReference type="CDD" id="cd02869">
    <property type="entry name" value="PseudoU_synth_RluA_like"/>
    <property type="match status" value="1"/>
</dbReference>
<comment type="caution">
    <text evidence="4">The sequence shown here is derived from an EMBL/GenBank/DDBJ whole genome shotgun (WGS) entry which is preliminary data.</text>
</comment>
<gene>
    <name evidence="4" type="ORF">JCM17844_04200</name>
</gene>
<evidence type="ECO:0000313" key="5">
    <source>
        <dbReference type="Proteomes" id="UP000322084"/>
    </source>
</evidence>